<dbReference type="PANTHER" id="PTHR43198:SF2">
    <property type="entry name" value="SI:CH1073-67J19.1-RELATED"/>
    <property type="match status" value="1"/>
</dbReference>
<dbReference type="InterPro" id="IPR027574">
    <property type="entry name" value="Thiaminase_II"/>
</dbReference>
<comment type="similarity">
    <text evidence="1">Belongs to the TenA family.</text>
</comment>
<dbReference type="RefSeq" id="WP_275821971.1">
    <property type="nucleotide sequence ID" value="NZ_JARHUD010000004.1"/>
</dbReference>
<dbReference type="EMBL" id="JARHUD010000004">
    <property type="protein sequence ID" value="MDF2095994.1"/>
    <property type="molecule type" value="Genomic_DNA"/>
</dbReference>
<accession>A0ABT5YP40</accession>
<comment type="caution">
    <text evidence="3">The sequence shown here is derived from an EMBL/GenBank/DDBJ whole genome shotgun (WGS) entry which is preliminary data.</text>
</comment>
<dbReference type="InterPro" id="IPR050967">
    <property type="entry name" value="Thiamine_Salvage_TenA"/>
</dbReference>
<evidence type="ECO:0000259" key="2">
    <source>
        <dbReference type="Pfam" id="PF03070"/>
    </source>
</evidence>
<comment type="catalytic activity">
    <reaction evidence="1">
        <text>thiamine + H2O = 5-(2-hydroxyethyl)-4-methylthiazole + 4-amino-5-hydroxymethyl-2-methylpyrimidine + H(+)</text>
        <dbReference type="Rhea" id="RHEA:17509"/>
        <dbReference type="ChEBI" id="CHEBI:15377"/>
        <dbReference type="ChEBI" id="CHEBI:15378"/>
        <dbReference type="ChEBI" id="CHEBI:16892"/>
        <dbReference type="ChEBI" id="CHEBI:17957"/>
        <dbReference type="ChEBI" id="CHEBI:18385"/>
        <dbReference type="EC" id="3.5.99.2"/>
    </reaction>
</comment>
<keyword evidence="1" id="KW-0784">Thiamine biosynthesis</keyword>
<dbReference type="PANTHER" id="PTHR43198">
    <property type="entry name" value="BIFUNCTIONAL TH2 PROTEIN"/>
    <property type="match status" value="1"/>
</dbReference>
<dbReference type="SUPFAM" id="SSF48613">
    <property type="entry name" value="Heme oxygenase-like"/>
    <property type="match status" value="1"/>
</dbReference>
<evidence type="ECO:0000256" key="1">
    <source>
        <dbReference type="RuleBase" id="RU363093"/>
    </source>
</evidence>
<comment type="catalytic activity">
    <reaction evidence="1">
        <text>4-amino-5-aminomethyl-2-methylpyrimidine + H2O = 4-amino-5-hydroxymethyl-2-methylpyrimidine + NH4(+)</text>
        <dbReference type="Rhea" id="RHEA:31799"/>
        <dbReference type="ChEBI" id="CHEBI:15377"/>
        <dbReference type="ChEBI" id="CHEBI:16892"/>
        <dbReference type="ChEBI" id="CHEBI:28938"/>
        <dbReference type="ChEBI" id="CHEBI:63416"/>
        <dbReference type="EC" id="3.5.99.2"/>
    </reaction>
</comment>
<proteinExistence type="inferred from homology"/>
<reference evidence="3 4" key="1">
    <citation type="submission" date="2023-03" db="EMBL/GenBank/DDBJ databases">
        <title>Fodinicurvata sp. CAU 1616 isolated from sea sendiment.</title>
        <authorList>
            <person name="Kim W."/>
        </authorList>
    </citation>
    <scope>NUCLEOTIDE SEQUENCE [LARGE SCALE GENOMIC DNA]</scope>
    <source>
        <strain evidence="3 4">CAU 1616</strain>
    </source>
</reference>
<organism evidence="3 4">
    <name type="scientific">Aquibaculum arenosum</name>
    <dbReference type="NCBI Taxonomy" id="3032591"/>
    <lineage>
        <taxon>Bacteria</taxon>
        <taxon>Pseudomonadati</taxon>
        <taxon>Pseudomonadota</taxon>
        <taxon>Alphaproteobacteria</taxon>
        <taxon>Rhodospirillales</taxon>
        <taxon>Rhodovibrionaceae</taxon>
        <taxon>Aquibaculum</taxon>
    </lineage>
</organism>
<dbReference type="Pfam" id="PF03070">
    <property type="entry name" value="TENA_THI-4"/>
    <property type="match status" value="1"/>
</dbReference>
<protein>
    <recommendedName>
        <fullName evidence="1">Aminopyrimidine aminohydrolase</fullName>
        <ecNumber evidence="1">3.5.99.2</ecNumber>
    </recommendedName>
</protein>
<feature type="domain" description="Thiaminase-2/PQQC" evidence="2">
    <location>
        <begin position="13"/>
        <end position="222"/>
    </location>
</feature>
<name>A0ABT5YP40_9PROT</name>
<evidence type="ECO:0000313" key="4">
    <source>
        <dbReference type="Proteomes" id="UP001215503"/>
    </source>
</evidence>
<dbReference type="NCBIfam" id="TIGR04306">
    <property type="entry name" value="salvage_TenA"/>
    <property type="match status" value="1"/>
</dbReference>
<dbReference type="Gene3D" id="1.20.910.10">
    <property type="entry name" value="Heme oxygenase-like"/>
    <property type="match status" value="1"/>
</dbReference>
<comment type="pathway">
    <text evidence="1">Cofactor biosynthesis; thiamine diphosphate biosynthesis.</text>
</comment>
<dbReference type="InterPro" id="IPR016084">
    <property type="entry name" value="Haem_Oase-like_multi-hlx"/>
</dbReference>
<dbReference type="CDD" id="cd19367">
    <property type="entry name" value="TenA_C_ScTHI20-like"/>
    <property type="match status" value="1"/>
</dbReference>
<gene>
    <name evidence="3" type="primary">tenA</name>
    <name evidence="3" type="ORF">P2G67_08400</name>
</gene>
<dbReference type="EC" id="3.5.99.2" evidence="1"/>
<evidence type="ECO:0000313" key="3">
    <source>
        <dbReference type="EMBL" id="MDF2095994.1"/>
    </source>
</evidence>
<sequence length="224" mass="25168">MLFEALKAECPQEWEGYVTHPFVRQLAAGRLPESCFRHYLKQDYVFLLHYARAYALAVVKSDAVEDLKQSAALVDLLLNTEVPLHLKFSARWGLSESELAATPEADANRLYTRYVLDRGMSGDLLDLLVALAPCALGYAEIGRRLMADPDTRLEGNPYREWLELYAGTEFQEGAAVAATQLDRVAARRGIEGEVTRSGRWPDLVATFRTATRLEIGFWEMGLNP</sequence>
<keyword evidence="4" id="KW-1185">Reference proteome</keyword>
<comment type="function">
    <text evidence="1">Catalyzes an amino-pyrimidine hydrolysis reaction at the C5' of the pyrimidine moiety of thiamine compounds, a reaction that is part of a thiamine salvage pathway.</text>
</comment>
<keyword evidence="1" id="KW-0378">Hydrolase</keyword>
<dbReference type="InterPro" id="IPR004305">
    <property type="entry name" value="Thiaminase-2/PQQC"/>
</dbReference>
<dbReference type="Proteomes" id="UP001215503">
    <property type="component" value="Unassembled WGS sequence"/>
</dbReference>